<dbReference type="Pfam" id="PF17764">
    <property type="entry name" value="PriA_3primeBD"/>
    <property type="match status" value="1"/>
</dbReference>
<evidence type="ECO:0000313" key="12">
    <source>
        <dbReference type="Proteomes" id="UP000473525"/>
    </source>
</evidence>
<keyword evidence="2 8" id="KW-0235">DNA replication</keyword>
<feature type="region of interest" description="Disordered" evidence="9">
    <location>
        <begin position="78"/>
        <end position="101"/>
    </location>
</feature>
<name>A0A6L6XKY2_9ACTN</name>
<feature type="domain" description="Primosomal protein N' 3' DNA-binding" evidence="10">
    <location>
        <begin position="6"/>
        <end position="78"/>
    </location>
</feature>
<keyword evidence="1 8" id="KW-0639">Primosome</keyword>
<dbReference type="GO" id="GO:0006269">
    <property type="term" value="P:DNA replication, synthesis of primer"/>
    <property type="evidence" value="ECO:0007669"/>
    <property type="project" value="UniProtKB-KW"/>
</dbReference>
<dbReference type="GO" id="GO:0008270">
    <property type="term" value="F:zinc ion binding"/>
    <property type="evidence" value="ECO:0007669"/>
    <property type="project" value="UniProtKB-UniRule"/>
</dbReference>
<proteinExistence type="inferred from homology"/>
<evidence type="ECO:0000259" key="10">
    <source>
        <dbReference type="Pfam" id="PF17764"/>
    </source>
</evidence>
<accession>A0A6L6XKY2</accession>
<dbReference type="GO" id="GO:0043138">
    <property type="term" value="F:3'-5' DNA helicase activity"/>
    <property type="evidence" value="ECO:0007669"/>
    <property type="project" value="TreeGrafter"/>
</dbReference>
<dbReference type="EMBL" id="WSEK01000004">
    <property type="protein sequence ID" value="MVQ47879.1"/>
    <property type="molecule type" value="Genomic_DNA"/>
</dbReference>
<feature type="binding site" evidence="8">
    <location>
        <position position="355"/>
    </location>
    <ligand>
        <name>Zn(2+)</name>
        <dbReference type="ChEBI" id="CHEBI:29105"/>
        <label>2</label>
    </ligand>
</feature>
<dbReference type="AlphaFoldDB" id="A0A6L6XKY2"/>
<dbReference type="InterPro" id="IPR042115">
    <property type="entry name" value="PriA_3primeBD_sf"/>
</dbReference>
<dbReference type="GO" id="GO:0005524">
    <property type="term" value="F:ATP binding"/>
    <property type="evidence" value="ECO:0007669"/>
    <property type="project" value="UniProtKB-UniRule"/>
</dbReference>
<reference evidence="11 12" key="1">
    <citation type="submission" date="2019-12" db="EMBL/GenBank/DDBJ databases">
        <authorList>
            <person name="Huq M.A."/>
        </authorList>
    </citation>
    <scope>NUCLEOTIDE SEQUENCE [LARGE SCALE GENOMIC DNA]</scope>
    <source>
        <strain evidence="11 12">MAH-18</strain>
    </source>
</reference>
<evidence type="ECO:0000256" key="4">
    <source>
        <dbReference type="ARBA" id="ARBA00022741"/>
    </source>
</evidence>
<dbReference type="GO" id="GO:1990077">
    <property type="term" value="C:primosome complex"/>
    <property type="evidence" value="ECO:0007669"/>
    <property type="project" value="UniProtKB-UniRule"/>
</dbReference>
<gene>
    <name evidence="8" type="primary">priA</name>
    <name evidence="11" type="ORF">GON03_01705</name>
</gene>
<evidence type="ECO:0000256" key="3">
    <source>
        <dbReference type="ARBA" id="ARBA00022723"/>
    </source>
</evidence>
<comment type="caution">
    <text evidence="8">As this protein does not have any detectable helicase domains, it probably does not have helicase activity.</text>
</comment>
<feature type="binding site" evidence="8">
    <location>
        <position position="373"/>
    </location>
    <ligand>
        <name>Zn(2+)</name>
        <dbReference type="ChEBI" id="CHEBI:29105"/>
        <label>2</label>
    </ligand>
</feature>
<keyword evidence="7 8" id="KW-0238">DNA-binding</keyword>
<evidence type="ECO:0000256" key="2">
    <source>
        <dbReference type="ARBA" id="ARBA00022705"/>
    </source>
</evidence>
<dbReference type="GO" id="GO:0003677">
    <property type="term" value="F:DNA binding"/>
    <property type="evidence" value="ECO:0007669"/>
    <property type="project" value="UniProtKB-UniRule"/>
</dbReference>
<protein>
    <recommendedName>
        <fullName evidence="8">Probable replication restart protein PriA</fullName>
    </recommendedName>
    <alternativeName>
        <fullName evidence="8">Putative ATP-dependent DNA helicase PriA</fullName>
    </alternativeName>
</protein>
<comment type="subunit">
    <text evidence="8">Component of the replication restart primosome.</text>
</comment>
<dbReference type="GO" id="GO:0006270">
    <property type="term" value="P:DNA replication initiation"/>
    <property type="evidence" value="ECO:0007669"/>
    <property type="project" value="TreeGrafter"/>
</dbReference>
<dbReference type="InterPro" id="IPR041222">
    <property type="entry name" value="PriA_3primeBD"/>
</dbReference>
<dbReference type="GO" id="GO:0006310">
    <property type="term" value="P:DNA recombination"/>
    <property type="evidence" value="ECO:0007669"/>
    <property type="project" value="InterPro"/>
</dbReference>
<dbReference type="Gene3D" id="3.40.50.300">
    <property type="entry name" value="P-loop containing nucleotide triphosphate hydrolases"/>
    <property type="match status" value="1"/>
</dbReference>
<feature type="binding site" evidence="8">
    <location>
        <position position="376"/>
    </location>
    <ligand>
        <name>Zn(2+)</name>
        <dbReference type="ChEBI" id="CHEBI:29105"/>
        <label>2</label>
    </ligand>
</feature>
<comment type="similarity">
    <text evidence="8">Belongs to the helicase family. PriA subfamily.</text>
</comment>
<dbReference type="GO" id="GO:0006302">
    <property type="term" value="P:double-strand break repair"/>
    <property type="evidence" value="ECO:0007669"/>
    <property type="project" value="InterPro"/>
</dbReference>
<comment type="cofactor">
    <cofactor evidence="8">
        <name>Zn(2+)</name>
        <dbReference type="ChEBI" id="CHEBI:29105"/>
    </cofactor>
    <text evidence="8">Binds 2 zinc ions per subunit.</text>
</comment>
<keyword evidence="12" id="KW-1185">Reference proteome</keyword>
<sequence length="608" mass="63768">MADTALPGVRVKVRFAGQDVDGFVLGRGSETDHTGPLAPLRRVVSPEPVLHPQVARLAGDLAERYAGTRSDVLRLAIPNRHATTEKEPSAPSGPWRHDAAAGETAWAGHEPGPAFLRHLASGGSPRGVWAAAPATDWPLLVAHAAAATYASGRGVVVCVPDGKDVARVDRALTAVLGADQHVTLTADSGPAQRYRDFLAVSRGARRVVVGTRAAAFAPVHDLGLVVVWDDGDDLHAEPRAPYPHTRETLLLRAEHEGAAALVGGFVRTVEAAYLLRTGWAQPIGPAREEVRRRVTVSIAGEETSRDVHARAARMPREVHLAIRDAVADGPVLVQTPRLGYATALACERCRTPARCAACRGPLALTGPTTPPACRWCGVVADAWACAECGHRGLRAPVLGDARTAEELGRALPGVRVRTSSGDGVLATVSAARQVVVATPGAEPVAEGGYAAVVLLDTWLLLSRIDLRAGEEALRRWANAVGLVRPGGRVVAVGDPAHPALQALVRWDAAGYADRETAERVEAHLPPASRLATIAGEPGAVDDALTLLAAPTSAEVLGPVDVAEGESRVVVRVPRAEGAALSLALGELQRVRSARKLDAVRIQVDPPTL</sequence>
<feature type="binding site" evidence="8">
    <location>
        <position position="388"/>
    </location>
    <ligand>
        <name>Zn(2+)</name>
        <dbReference type="ChEBI" id="CHEBI:29105"/>
        <label>1</label>
    </ligand>
</feature>
<evidence type="ECO:0000256" key="1">
    <source>
        <dbReference type="ARBA" id="ARBA00022515"/>
    </source>
</evidence>
<dbReference type="Proteomes" id="UP000473525">
    <property type="component" value="Unassembled WGS sequence"/>
</dbReference>
<dbReference type="HAMAP" id="MF_00983">
    <property type="entry name" value="PriA"/>
    <property type="match status" value="1"/>
</dbReference>
<dbReference type="InterPro" id="IPR027417">
    <property type="entry name" value="P-loop_NTPase"/>
</dbReference>
<feature type="binding site" evidence="8">
    <location>
        <position position="346"/>
    </location>
    <ligand>
        <name>Zn(2+)</name>
        <dbReference type="ChEBI" id="CHEBI:29105"/>
        <label>1</label>
    </ligand>
</feature>
<dbReference type="PANTHER" id="PTHR30580:SF0">
    <property type="entry name" value="PRIMOSOMAL PROTEIN N"/>
    <property type="match status" value="1"/>
</dbReference>
<feature type="binding site" evidence="8">
    <location>
        <position position="385"/>
    </location>
    <ligand>
        <name>Zn(2+)</name>
        <dbReference type="ChEBI" id="CHEBI:29105"/>
        <label>1</label>
    </ligand>
</feature>
<dbReference type="PANTHER" id="PTHR30580">
    <property type="entry name" value="PRIMOSOMAL PROTEIN N"/>
    <property type="match status" value="1"/>
</dbReference>
<keyword evidence="4 8" id="KW-0547">Nucleotide-binding</keyword>
<keyword evidence="5 8" id="KW-0862">Zinc</keyword>
<evidence type="ECO:0000256" key="5">
    <source>
        <dbReference type="ARBA" id="ARBA00022833"/>
    </source>
</evidence>
<feature type="binding site" evidence="8">
    <location>
        <position position="358"/>
    </location>
    <ligand>
        <name>Zn(2+)</name>
        <dbReference type="ChEBI" id="CHEBI:29105"/>
        <label>2</label>
    </ligand>
</feature>
<evidence type="ECO:0000256" key="8">
    <source>
        <dbReference type="HAMAP-Rule" id="MF_00983"/>
    </source>
</evidence>
<evidence type="ECO:0000256" key="9">
    <source>
        <dbReference type="SAM" id="MobiDB-lite"/>
    </source>
</evidence>
<keyword evidence="3 8" id="KW-0479">Metal-binding</keyword>
<organism evidence="11 12">
    <name type="scientific">Nocardioides agri</name>
    <dbReference type="NCBI Taxonomy" id="2682843"/>
    <lineage>
        <taxon>Bacteria</taxon>
        <taxon>Bacillati</taxon>
        <taxon>Actinomycetota</taxon>
        <taxon>Actinomycetes</taxon>
        <taxon>Propionibacteriales</taxon>
        <taxon>Nocardioidaceae</taxon>
        <taxon>Nocardioides</taxon>
    </lineage>
</organism>
<comment type="function">
    <text evidence="8">Initiates the restart of stalled replication forks, which reloads the replicative helicase on sites other than the origin of replication. Recognizes and binds to abandoned replication forks and remodels them to uncover a helicase loading site. Promotes assembly of the primosome at these replication forks.</text>
</comment>
<dbReference type="InterPro" id="IPR005259">
    <property type="entry name" value="PriA"/>
</dbReference>
<comment type="caution">
    <text evidence="11">The sequence shown here is derived from an EMBL/GenBank/DDBJ whole genome shotgun (WGS) entry which is preliminary data.</text>
</comment>
<keyword evidence="6 8" id="KW-0067">ATP-binding</keyword>
<evidence type="ECO:0000313" key="11">
    <source>
        <dbReference type="EMBL" id="MVQ47879.1"/>
    </source>
</evidence>
<evidence type="ECO:0000256" key="7">
    <source>
        <dbReference type="ARBA" id="ARBA00023125"/>
    </source>
</evidence>
<feature type="binding site" evidence="8">
    <location>
        <position position="349"/>
    </location>
    <ligand>
        <name>Zn(2+)</name>
        <dbReference type="ChEBI" id="CHEBI:29105"/>
        <label>1</label>
    </ligand>
</feature>
<dbReference type="Gene3D" id="3.40.1440.60">
    <property type="entry name" value="PriA, 3(prime) DNA-binding domain"/>
    <property type="match status" value="1"/>
</dbReference>
<evidence type="ECO:0000256" key="6">
    <source>
        <dbReference type="ARBA" id="ARBA00022840"/>
    </source>
</evidence>